<dbReference type="EMBL" id="JXXZ01000006">
    <property type="protein sequence ID" value="KJZ00292.1"/>
    <property type="molecule type" value="Genomic_DNA"/>
</dbReference>
<protein>
    <recommendedName>
        <fullName evidence="4">Iron transporter</fullName>
    </recommendedName>
</protein>
<keyword evidence="1" id="KW-0812">Transmembrane</keyword>
<feature type="transmembrane region" description="Helical" evidence="1">
    <location>
        <begin position="67"/>
        <end position="86"/>
    </location>
</feature>
<keyword evidence="1" id="KW-0472">Membrane</keyword>
<feature type="transmembrane region" description="Helical" evidence="1">
    <location>
        <begin position="210"/>
        <end position="233"/>
    </location>
</feature>
<feature type="transmembrane region" description="Helical" evidence="1">
    <location>
        <begin position="124"/>
        <end position="145"/>
    </location>
</feature>
<feature type="transmembrane region" description="Helical" evidence="1">
    <location>
        <begin position="93"/>
        <end position="112"/>
    </location>
</feature>
<keyword evidence="1" id="KW-1133">Transmembrane helix</keyword>
<proteinExistence type="predicted"/>
<dbReference type="OrthoDB" id="5764104at2"/>
<gene>
    <name evidence="2" type="ORF">TW72_06160</name>
</gene>
<accession>A0A0F4Q155</accession>
<name>A0A0F4Q155_9GAMM</name>
<feature type="transmembrane region" description="Helical" evidence="1">
    <location>
        <begin position="35"/>
        <end position="52"/>
    </location>
</feature>
<organism evidence="2 3">
    <name type="scientific">Pseudoalteromonas ruthenica</name>
    <dbReference type="NCBI Taxonomy" id="151081"/>
    <lineage>
        <taxon>Bacteria</taxon>
        <taxon>Pseudomonadati</taxon>
        <taxon>Pseudomonadota</taxon>
        <taxon>Gammaproteobacteria</taxon>
        <taxon>Alteromonadales</taxon>
        <taxon>Pseudoalteromonadaceae</taxon>
        <taxon>Pseudoalteromonas</taxon>
    </lineage>
</organism>
<dbReference type="GeneID" id="58228069"/>
<sequence length="242" mass="26538">MINSVIVTINQLLPLAIIGVFAIYFVDEKIQGKQWGALAFFVTVSALAYIATLEQLSQGFNYLGFEYSQILLIVLLTLSAGGLAFFRNFMSTLALFACATCLYLSHYVPWLMQLQLNTSVLLGIGLGVGIVLSMAVLLVFLLAWLAQWLNGWLCVALFALHVSGQFITSLDIAAGAGLITLPQPLFDGRQWLDEHSPIGRLLKILIGYEAMPSILSVCVYLGAGALLLLAAYWQRRRNHALP</sequence>
<dbReference type="AlphaFoldDB" id="A0A0F4Q155"/>
<dbReference type="Proteomes" id="UP000033664">
    <property type="component" value="Unassembled WGS sequence"/>
</dbReference>
<feature type="transmembrane region" description="Helical" evidence="1">
    <location>
        <begin position="6"/>
        <end position="26"/>
    </location>
</feature>
<dbReference type="eggNOG" id="COG0672">
    <property type="taxonomic scope" value="Bacteria"/>
</dbReference>
<feature type="transmembrane region" description="Helical" evidence="1">
    <location>
        <begin position="152"/>
        <end position="179"/>
    </location>
</feature>
<dbReference type="PATRIC" id="fig|151081.8.peg.3019"/>
<evidence type="ECO:0000313" key="3">
    <source>
        <dbReference type="Proteomes" id="UP000033664"/>
    </source>
</evidence>
<evidence type="ECO:0000313" key="2">
    <source>
        <dbReference type="EMBL" id="KJZ00292.1"/>
    </source>
</evidence>
<comment type="caution">
    <text evidence="2">The sequence shown here is derived from an EMBL/GenBank/DDBJ whole genome shotgun (WGS) entry which is preliminary data.</text>
</comment>
<evidence type="ECO:0000256" key="1">
    <source>
        <dbReference type="SAM" id="Phobius"/>
    </source>
</evidence>
<keyword evidence="3" id="KW-1185">Reference proteome</keyword>
<reference evidence="2 3" key="1">
    <citation type="journal article" date="2015" name="BMC Genomics">
        <title>Genome mining reveals unlocked bioactive potential of marine Gram-negative bacteria.</title>
        <authorList>
            <person name="Machado H."/>
            <person name="Sonnenschein E.C."/>
            <person name="Melchiorsen J."/>
            <person name="Gram L."/>
        </authorList>
    </citation>
    <scope>NUCLEOTIDE SEQUENCE [LARGE SCALE GENOMIC DNA]</scope>
    <source>
        <strain evidence="2 3">S3137</strain>
    </source>
</reference>
<dbReference type="RefSeq" id="WP_045980131.1">
    <property type="nucleotide sequence ID" value="NZ_JXXY01000015.1"/>
</dbReference>
<evidence type="ECO:0008006" key="4">
    <source>
        <dbReference type="Google" id="ProtNLM"/>
    </source>
</evidence>